<keyword evidence="5 10" id="KW-0552">Olfaction</keyword>
<dbReference type="GO" id="GO:0004984">
    <property type="term" value="F:olfactory receptor activity"/>
    <property type="evidence" value="ECO:0007669"/>
    <property type="project" value="InterPro"/>
</dbReference>
<evidence type="ECO:0000256" key="3">
    <source>
        <dbReference type="ARBA" id="ARBA00022606"/>
    </source>
</evidence>
<feature type="transmembrane region" description="Helical" evidence="10">
    <location>
        <begin position="312"/>
        <end position="332"/>
    </location>
</feature>
<evidence type="ECO:0000256" key="6">
    <source>
        <dbReference type="ARBA" id="ARBA00022989"/>
    </source>
</evidence>
<feature type="transmembrane region" description="Helical" evidence="10">
    <location>
        <begin position="49"/>
        <end position="70"/>
    </location>
</feature>
<dbReference type="PANTHER" id="PTHR21137:SF35">
    <property type="entry name" value="ODORANT RECEPTOR 19A-RELATED"/>
    <property type="match status" value="1"/>
</dbReference>
<evidence type="ECO:0000256" key="7">
    <source>
        <dbReference type="ARBA" id="ARBA00023136"/>
    </source>
</evidence>
<comment type="subcellular location">
    <subcellularLocation>
        <location evidence="1 10">Cell membrane</location>
        <topology evidence="1 10">Multi-pass membrane protein</topology>
    </subcellularLocation>
</comment>
<evidence type="ECO:0000256" key="2">
    <source>
        <dbReference type="ARBA" id="ARBA00022475"/>
    </source>
</evidence>
<dbReference type="GeneID" id="100328565"/>
<proteinExistence type="inferred from homology"/>
<dbReference type="AlphaFoldDB" id="A0A7M6W8F2"/>
<feature type="transmembrane region" description="Helical" evidence="10">
    <location>
        <begin position="278"/>
        <end position="300"/>
    </location>
</feature>
<dbReference type="GO" id="GO:0005886">
    <property type="term" value="C:plasma membrane"/>
    <property type="evidence" value="ECO:0007669"/>
    <property type="project" value="UniProtKB-SubCell"/>
</dbReference>
<evidence type="ECO:0000313" key="11">
    <source>
        <dbReference type="EnsemblMetazoa" id="NP_001164423"/>
    </source>
</evidence>
<comment type="similarity">
    <text evidence="10">Belongs to the insect chemoreceptor superfamily. Heteromeric odorant receptor channel (TC 1.A.69) family.</text>
</comment>
<comment type="caution">
    <text evidence="10">Lacks conserved residue(s) required for the propagation of feature annotation.</text>
</comment>
<evidence type="ECO:0000256" key="4">
    <source>
        <dbReference type="ARBA" id="ARBA00022692"/>
    </source>
</evidence>
<dbReference type="GO" id="GO:0007165">
    <property type="term" value="P:signal transduction"/>
    <property type="evidence" value="ECO:0007669"/>
    <property type="project" value="UniProtKB-KW"/>
</dbReference>
<dbReference type="InterPro" id="IPR004117">
    <property type="entry name" value="7tm6_olfct_rcpt"/>
</dbReference>
<dbReference type="CTD" id="100328565"/>
<evidence type="ECO:0000256" key="1">
    <source>
        <dbReference type="ARBA" id="ARBA00004651"/>
    </source>
</evidence>
<keyword evidence="4 10" id="KW-0812">Transmembrane</keyword>
<evidence type="ECO:0000256" key="10">
    <source>
        <dbReference type="RuleBase" id="RU351113"/>
    </source>
</evidence>
<keyword evidence="3 10" id="KW-0716">Sensory transduction</keyword>
<feature type="transmembrane region" description="Helical" evidence="10">
    <location>
        <begin position="144"/>
        <end position="162"/>
    </location>
</feature>
<dbReference type="KEGG" id="nvi:100328565"/>
<keyword evidence="2" id="KW-1003">Cell membrane</keyword>
<name>A0A7M6W8F2_NASVI</name>
<evidence type="ECO:0000256" key="5">
    <source>
        <dbReference type="ARBA" id="ARBA00022725"/>
    </source>
</evidence>
<keyword evidence="12" id="KW-1185">Reference proteome</keyword>
<dbReference type="Proteomes" id="UP000002358">
    <property type="component" value="Chromosome 1"/>
</dbReference>
<sequence>MQIKVVENLTLTKHDIKYFFKENLKLLSKIGFKCSLTKKSEKFKFHHKIPTYIANFCGLIVFALQIYFVIDKIQTNTVLAMQSLSYAVINVQSILKGFMTANSIENIQQIFENLGIFWQKYMSRKPGRELILDRAYKTISLCKFFFVMAIVCYFLFVMQFLIKFSIQYLNREATNHTYDFSNTVDLIKYPFEIPNLPVYFLLISVEINYLFVCIVFWCNTDSLFVTLTSHVYVQFKALKLDTTLAFNNSMLKERSILIDMVNRHRELLRMCYLIEDTYSPIIFSTTLLSALNMCVTVYAVREYIDKGYYLEMGIPLFLFIGASLQILFYCIFAESLTDETRSVADSVYNLKWTTKDNKIKFYIQMIIMRCQKPFYCTAYGFFPIGHQQLTSIISAAFSYYMMLQTMSN</sequence>
<evidence type="ECO:0000256" key="8">
    <source>
        <dbReference type="ARBA" id="ARBA00023170"/>
    </source>
</evidence>
<keyword evidence="9 10" id="KW-0807">Transducer</keyword>
<dbReference type="RefSeq" id="NP_001164423.2">
    <property type="nucleotide sequence ID" value="NM_001170952.2"/>
</dbReference>
<dbReference type="InParanoid" id="A0A7M6W8F2"/>
<feature type="transmembrane region" description="Helical" evidence="10">
    <location>
        <begin position="198"/>
        <end position="218"/>
    </location>
</feature>
<dbReference type="EnsemblMetazoa" id="NM_001170952">
    <property type="protein sequence ID" value="NP_001164423"/>
    <property type="gene ID" value="GeneID_100328565"/>
</dbReference>
<evidence type="ECO:0000256" key="9">
    <source>
        <dbReference type="ARBA" id="ARBA00023224"/>
    </source>
</evidence>
<dbReference type="SMR" id="A0A7M6W8F2"/>
<reference evidence="11" key="1">
    <citation type="submission" date="2021-01" db="UniProtKB">
        <authorList>
            <consortium name="EnsemblMetazoa"/>
        </authorList>
    </citation>
    <scope>IDENTIFICATION</scope>
</reference>
<dbReference type="GO" id="GO:0005549">
    <property type="term" value="F:odorant binding"/>
    <property type="evidence" value="ECO:0007669"/>
    <property type="project" value="InterPro"/>
</dbReference>
<evidence type="ECO:0000313" key="12">
    <source>
        <dbReference type="Proteomes" id="UP000002358"/>
    </source>
</evidence>
<accession>A0A7M6W8F2</accession>
<dbReference type="OrthoDB" id="8185860at2759"/>
<dbReference type="PANTHER" id="PTHR21137">
    <property type="entry name" value="ODORANT RECEPTOR"/>
    <property type="match status" value="1"/>
</dbReference>
<keyword evidence="8 10" id="KW-0675">Receptor</keyword>
<organism evidence="11 12">
    <name type="scientific">Nasonia vitripennis</name>
    <name type="common">Parasitic wasp</name>
    <dbReference type="NCBI Taxonomy" id="7425"/>
    <lineage>
        <taxon>Eukaryota</taxon>
        <taxon>Metazoa</taxon>
        <taxon>Ecdysozoa</taxon>
        <taxon>Arthropoda</taxon>
        <taxon>Hexapoda</taxon>
        <taxon>Insecta</taxon>
        <taxon>Pterygota</taxon>
        <taxon>Neoptera</taxon>
        <taxon>Endopterygota</taxon>
        <taxon>Hymenoptera</taxon>
        <taxon>Apocrita</taxon>
        <taxon>Proctotrupomorpha</taxon>
        <taxon>Chalcidoidea</taxon>
        <taxon>Pteromalidae</taxon>
        <taxon>Pteromalinae</taxon>
        <taxon>Nasonia</taxon>
    </lineage>
</organism>
<dbReference type="FunCoup" id="A0A7M6W8F2">
    <property type="interactions" value="83"/>
</dbReference>
<dbReference type="Pfam" id="PF02949">
    <property type="entry name" value="7tm_6"/>
    <property type="match status" value="1"/>
</dbReference>
<protein>
    <recommendedName>
        <fullName evidence="10">Odorant receptor</fullName>
    </recommendedName>
</protein>
<keyword evidence="6 10" id="KW-1133">Transmembrane helix</keyword>
<keyword evidence="7 10" id="KW-0472">Membrane</keyword>